<evidence type="ECO:0000256" key="1">
    <source>
        <dbReference type="ARBA" id="ARBA00004141"/>
    </source>
</evidence>
<feature type="compositionally biased region" description="Polar residues" evidence="6">
    <location>
        <begin position="261"/>
        <end position="292"/>
    </location>
</feature>
<reference evidence="8" key="1">
    <citation type="journal article" date="2020" name="Fungal Divers.">
        <title>Resolving the Mortierellaceae phylogeny through synthesis of multi-gene phylogenetics and phylogenomics.</title>
        <authorList>
            <person name="Vandepol N."/>
            <person name="Liber J."/>
            <person name="Desiro A."/>
            <person name="Na H."/>
            <person name="Kennedy M."/>
            <person name="Barry K."/>
            <person name="Grigoriev I.V."/>
            <person name="Miller A.N."/>
            <person name="O'Donnell K."/>
            <person name="Stajich J.E."/>
            <person name="Bonito G."/>
        </authorList>
    </citation>
    <scope>NUCLEOTIDE SEQUENCE</scope>
    <source>
        <strain evidence="8">BC1065</strain>
    </source>
</reference>
<evidence type="ECO:0000313" key="8">
    <source>
        <dbReference type="EMBL" id="KAG0251431.1"/>
    </source>
</evidence>
<dbReference type="GO" id="GO:0016020">
    <property type="term" value="C:membrane"/>
    <property type="evidence" value="ECO:0007669"/>
    <property type="project" value="UniProtKB-SubCell"/>
</dbReference>
<dbReference type="AlphaFoldDB" id="A0A9P6PPS1"/>
<comment type="similarity">
    <text evidence="2">Belongs to the peroxisomal membrane protein PXMP2/4 family.</text>
</comment>
<keyword evidence="3 7" id="KW-0812">Transmembrane</keyword>
<dbReference type="Pfam" id="PF04117">
    <property type="entry name" value="Mpv17_PMP22"/>
    <property type="match status" value="1"/>
</dbReference>
<feature type="compositionally biased region" description="Polar residues" evidence="6">
    <location>
        <begin position="45"/>
        <end position="67"/>
    </location>
</feature>
<keyword evidence="5 7" id="KW-0472">Membrane</keyword>
<keyword evidence="4 7" id="KW-1133">Transmembrane helix</keyword>
<accession>A0A9P6PPS1</accession>
<dbReference type="InterPro" id="IPR007248">
    <property type="entry name" value="Mpv17_PMP22"/>
</dbReference>
<name>A0A9P6PPS1_9FUNG</name>
<dbReference type="GO" id="GO:0005739">
    <property type="term" value="C:mitochondrion"/>
    <property type="evidence" value="ECO:0007669"/>
    <property type="project" value="TreeGrafter"/>
</dbReference>
<dbReference type="OrthoDB" id="10267969at2759"/>
<feature type="transmembrane region" description="Helical" evidence="7">
    <location>
        <begin position="404"/>
        <end position="423"/>
    </location>
</feature>
<feature type="region of interest" description="Disordered" evidence="6">
    <location>
        <begin position="45"/>
        <end position="70"/>
    </location>
</feature>
<evidence type="ECO:0000256" key="6">
    <source>
        <dbReference type="SAM" id="MobiDB-lite"/>
    </source>
</evidence>
<gene>
    <name evidence="8" type="ORF">DFQ27_008769</name>
</gene>
<keyword evidence="9" id="KW-1185">Reference proteome</keyword>
<evidence type="ECO:0000256" key="4">
    <source>
        <dbReference type="ARBA" id="ARBA00022989"/>
    </source>
</evidence>
<dbReference type="Proteomes" id="UP000807716">
    <property type="component" value="Unassembled WGS sequence"/>
</dbReference>
<feature type="transmembrane region" description="Helical" evidence="7">
    <location>
        <begin position="345"/>
        <end position="362"/>
    </location>
</feature>
<dbReference type="PANTHER" id="PTHR11266">
    <property type="entry name" value="PEROXISOMAL MEMBRANE PROTEIN 2, PXMP2 MPV17"/>
    <property type="match status" value="1"/>
</dbReference>
<protein>
    <submittedName>
        <fullName evidence="8">Uncharacterized protein</fullName>
    </submittedName>
</protein>
<evidence type="ECO:0000256" key="7">
    <source>
        <dbReference type="SAM" id="Phobius"/>
    </source>
</evidence>
<feature type="compositionally biased region" description="Basic and acidic residues" evidence="6">
    <location>
        <begin position="98"/>
        <end position="108"/>
    </location>
</feature>
<evidence type="ECO:0000256" key="5">
    <source>
        <dbReference type="ARBA" id="ARBA00023136"/>
    </source>
</evidence>
<comment type="subcellular location">
    <subcellularLocation>
        <location evidence="1">Membrane</location>
        <topology evidence="1">Multi-pass membrane protein</topology>
    </subcellularLocation>
</comment>
<evidence type="ECO:0000256" key="3">
    <source>
        <dbReference type="ARBA" id="ARBA00022692"/>
    </source>
</evidence>
<evidence type="ECO:0000256" key="2">
    <source>
        <dbReference type="ARBA" id="ARBA00006824"/>
    </source>
</evidence>
<dbReference type="EMBL" id="JAAAJB010000751">
    <property type="protein sequence ID" value="KAG0251431.1"/>
    <property type="molecule type" value="Genomic_DNA"/>
</dbReference>
<organism evidence="8 9">
    <name type="scientific">Actinomortierella ambigua</name>
    <dbReference type="NCBI Taxonomy" id="1343610"/>
    <lineage>
        <taxon>Eukaryota</taxon>
        <taxon>Fungi</taxon>
        <taxon>Fungi incertae sedis</taxon>
        <taxon>Mucoromycota</taxon>
        <taxon>Mortierellomycotina</taxon>
        <taxon>Mortierellomycetes</taxon>
        <taxon>Mortierellales</taxon>
        <taxon>Mortierellaceae</taxon>
        <taxon>Actinomortierella</taxon>
    </lineage>
</organism>
<dbReference type="PANTHER" id="PTHR11266:SF50">
    <property type="entry name" value="VACUOLAR MEMBRANE PROTEIN YOR292C"/>
    <property type="match status" value="1"/>
</dbReference>
<proteinExistence type="inferred from homology"/>
<comment type="caution">
    <text evidence="8">The sequence shown here is derived from an EMBL/GenBank/DDBJ whole genome shotgun (WGS) entry which is preliminary data.</text>
</comment>
<feature type="region of interest" description="Disordered" evidence="6">
    <location>
        <begin position="259"/>
        <end position="292"/>
    </location>
</feature>
<sequence>MASAAKALAQFYNRQYQKHPILTISVTNALLAGVSDTLTQQYFGPSQPISTTTQHSLPPSDQQQGQWTKDAVATSYGESLTSGLPGGQSQINSIEQENHAHVDKDRPLKGGQQDSAKDSIKGAKDMIVEGSKEIAQNVGRETADMAETKVQELELKAPSLVPSSATVASSTPGMLRDQQKTNQSLEAFDFDFPRLGRFMFYNLAIAPVIHTWYSYIDRAFPLTSTSSPLASGASGRGGGGGGGGGAAAVKNVATQAMRASRNATQTPSLSTPQVPSHSGVTPMPTTSNPTGINPTKDMAKSAVAKAAGAAAAAGSIAGTASTASRSTWLRSTLQPAMRRMLADQVLFAPVGLAMLFTGLTVLEGGGVREVKEKLSESYPTALKANYTIWPVVQLVNFSIMPLQFRLPFVSVVGIAWNAYLSLVNNRGRQAIVIKEQQEQDHVAVPT</sequence>
<evidence type="ECO:0000313" key="9">
    <source>
        <dbReference type="Proteomes" id="UP000807716"/>
    </source>
</evidence>
<feature type="region of interest" description="Disordered" evidence="6">
    <location>
        <begin position="98"/>
        <end position="120"/>
    </location>
</feature>